<protein>
    <submittedName>
        <fullName evidence="1">DUF4304 domain-containing protein</fullName>
    </submittedName>
</protein>
<reference evidence="1 2" key="1">
    <citation type="submission" date="2024-09" db="EMBL/GenBank/DDBJ databases">
        <authorList>
            <person name="Zhang Y."/>
        </authorList>
    </citation>
    <scope>NUCLEOTIDE SEQUENCE [LARGE SCALE GENOMIC DNA]</scope>
    <source>
        <strain evidence="1 2">SH314</strain>
    </source>
</reference>
<dbReference type="InterPro" id="IPR025412">
    <property type="entry name" value="DUF4304"/>
</dbReference>
<evidence type="ECO:0000313" key="1">
    <source>
        <dbReference type="EMBL" id="MFB2654495.1"/>
    </source>
</evidence>
<gene>
    <name evidence="1" type="ORF">ACE02L_17295</name>
</gene>
<dbReference type="EMBL" id="JBHFGJ010000010">
    <property type="protein sequence ID" value="MFB2654495.1"/>
    <property type="molecule type" value="Genomic_DNA"/>
</dbReference>
<name>A0ABV4VZE6_9GAMM</name>
<sequence length="125" mass="13690">MDADLFIQNIGPLLKLSGFKKSSFTWRKDQGESIAVFNVQKSQWDGGAIYINLGVYFRAYGDEASPTENKCHVRVRLPVEDASAVIAAAVQWFEARVSLQEAAILAEADSKKGLVAKELRNAAAT</sequence>
<evidence type="ECO:0000313" key="2">
    <source>
        <dbReference type="Proteomes" id="UP001576726"/>
    </source>
</evidence>
<organism evidence="1 2">
    <name type="scientific">Shewanella seohaensis</name>
    <dbReference type="NCBI Taxonomy" id="755175"/>
    <lineage>
        <taxon>Bacteria</taxon>
        <taxon>Pseudomonadati</taxon>
        <taxon>Pseudomonadota</taxon>
        <taxon>Gammaproteobacteria</taxon>
        <taxon>Alteromonadales</taxon>
        <taxon>Shewanellaceae</taxon>
        <taxon>Shewanella</taxon>
    </lineage>
</organism>
<keyword evidence="2" id="KW-1185">Reference proteome</keyword>
<dbReference type="RefSeq" id="WP_374919939.1">
    <property type="nucleotide sequence ID" value="NZ_JBHFGJ010000010.1"/>
</dbReference>
<dbReference type="Pfam" id="PF14137">
    <property type="entry name" value="DUF4304"/>
    <property type="match status" value="1"/>
</dbReference>
<comment type="caution">
    <text evidence="1">The sequence shown here is derived from an EMBL/GenBank/DDBJ whole genome shotgun (WGS) entry which is preliminary data.</text>
</comment>
<proteinExistence type="predicted"/>
<accession>A0ABV4VZE6</accession>
<dbReference type="Proteomes" id="UP001576726">
    <property type="component" value="Unassembled WGS sequence"/>
</dbReference>